<dbReference type="EMBL" id="GGEC01059597">
    <property type="protein sequence ID" value="MBX40081.1"/>
    <property type="molecule type" value="Transcribed_RNA"/>
</dbReference>
<accession>A0A2P2NC80</accession>
<organism evidence="1">
    <name type="scientific">Rhizophora mucronata</name>
    <name type="common">Asiatic mangrove</name>
    <dbReference type="NCBI Taxonomy" id="61149"/>
    <lineage>
        <taxon>Eukaryota</taxon>
        <taxon>Viridiplantae</taxon>
        <taxon>Streptophyta</taxon>
        <taxon>Embryophyta</taxon>
        <taxon>Tracheophyta</taxon>
        <taxon>Spermatophyta</taxon>
        <taxon>Magnoliopsida</taxon>
        <taxon>eudicotyledons</taxon>
        <taxon>Gunneridae</taxon>
        <taxon>Pentapetalae</taxon>
        <taxon>rosids</taxon>
        <taxon>fabids</taxon>
        <taxon>Malpighiales</taxon>
        <taxon>Rhizophoraceae</taxon>
        <taxon>Rhizophora</taxon>
    </lineage>
</organism>
<sequence length="18" mass="2180">MVRDQHYEDLQCLCTVLI</sequence>
<proteinExistence type="predicted"/>
<dbReference type="AlphaFoldDB" id="A0A2P2NC80"/>
<name>A0A2P2NC80_RHIMU</name>
<protein>
    <submittedName>
        <fullName evidence="1">Uncharacterized protein</fullName>
    </submittedName>
</protein>
<evidence type="ECO:0000313" key="1">
    <source>
        <dbReference type="EMBL" id="MBX40081.1"/>
    </source>
</evidence>
<reference evidence="1" key="1">
    <citation type="submission" date="2018-02" db="EMBL/GenBank/DDBJ databases">
        <title>Rhizophora mucronata_Transcriptome.</title>
        <authorList>
            <person name="Meera S.P."/>
            <person name="Sreeshan A."/>
            <person name="Augustine A."/>
        </authorList>
    </citation>
    <scope>NUCLEOTIDE SEQUENCE</scope>
    <source>
        <tissue evidence="1">Leaf</tissue>
    </source>
</reference>